<dbReference type="Proteomes" id="UP001364617">
    <property type="component" value="Unassembled WGS sequence"/>
</dbReference>
<dbReference type="GO" id="GO:0005815">
    <property type="term" value="C:microtubule organizing center"/>
    <property type="evidence" value="ECO:0007669"/>
    <property type="project" value="TreeGrafter"/>
</dbReference>
<evidence type="ECO:0000256" key="2">
    <source>
        <dbReference type="SAM" id="MobiDB-lite"/>
    </source>
</evidence>
<keyword evidence="4" id="KW-1185">Reference proteome</keyword>
<dbReference type="InterPro" id="IPR026205">
    <property type="entry name" value="PIBF1"/>
</dbReference>
<feature type="coiled-coil region" evidence="1">
    <location>
        <begin position="480"/>
        <end position="549"/>
    </location>
</feature>
<feature type="coiled-coil region" evidence="1">
    <location>
        <begin position="59"/>
        <end position="104"/>
    </location>
</feature>
<feature type="region of interest" description="Disordered" evidence="2">
    <location>
        <begin position="1"/>
        <end position="44"/>
    </location>
</feature>
<dbReference type="PANTHER" id="PTHR18950:SF0">
    <property type="entry name" value="PROGESTERONE IMMUNOMODULATORY BINDING FACTOR 1"/>
    <property type="match status" value="1"/>
</dbReference>
<comment type="caution">
    <text evidence="3">The sequence shown here is derived from an EMBL/GenBank/DDBJ whole genome shotgun (WGS) entry which is preliminary data.</text>
</comment>
<protein>
    <recommendedName>
        <fullName evidence="5">Progesterone immunomodulatory binding factor 1</fullName>
    </recommendedName>
</protein>
<evidence type="ECO:0000313" key="3">
    <source>
        <dbReference type="EMBL" id="KAK7166159.1"/>
    </source>
</evidence>
<evidence type="ECO:0000256" key="1">
    <source>
        <dbReference type="SAM" id="Coils"/>
    </source>
</evidence>
<organism evidence="3 4">
    <name type="scientific">Phoxinus phoxinus</name>
    <name type="common">Eurasian minnow</name>
    <dbReference type="NCBI Taxonomy" id="58324"/>
    <lineage>
        <taxon>Eukaryota</taxon>
        <taxon>Metazoa</taxon>
        <taxon>Chordata</taxon>
        <taxon>Craniata</taxon>
        <taxon>Vertebrata</taxon>
        <taxon>Euteleostomi</taxon>
        <taxon>Actinopterygii</taxon>
        <taxon>Neopterygii</taxon>
        <taxon>Teleostei</taxon>
        <taxon>Ostariophysi</taxon>
        <taxon>Cypriniformes</taxon>
        <taxon>Leuciscidae</taxon>
        <taxon>Phoxininae</taxon>
        <taxon>Phoxinus</taxon>
    </lineage>
</organism>
<accession>A0AAN9HBR1</accession>
<evidence type="ECO:0000313" key="4">
    <source>
        <dbReference type="Proteomes" id="UP001364617"/>
    </source>
</evidence>
<feature type="coiled-coil region" evidence="1">
    <location>
        <begin position="155"/>
        <end position="426"/>
    </location>
</feature>
<gene>
    <name evidence="3" type="ORF">R3I93_006055</name>
</gene>
<sequence>MPPKKPKGAKANISSSIESEDISLETTVPTEDISSSDEKDGAGKVTKQLLERKELLHNLQKLKIDLSQKNLLIDNLKVDHLTKIEELEERLNDALHQKQVLALRLDSQLKLQQDENRKQQALRKQEMDTIMLRQKQLEETNHRLCDRAGDLRRSLRDLELSEEKYIELKELAEDKLTIPEYVGIRFYEVVNPLRALATELQVKKANLTEDLDSHRNQIRSLMESYEEERRVRSELEIRCQRLTLELADSKQLIQEGDYKRENYDKIKRERDENETEVRELRKKFEILDLTHTALTKERNELHKEVATLQQSVTLMQKDKEYLNKQNMELNVRCAHQEDRLDRLQTQLEDTKKAREDAYEKYVASRDHYKTEYENKLRDELERIRMKTSHEIESLQRASKEMYERENRNLRETRDNAVIEKDRALNAERDSQAKYDQLLDQFRQLQLGSDSRVAELLNQVKLKKFELERSQMVQEETARNLSLCQIECEKHQKKLEVLTKEFYGLQTSSDKRITELQAQNSERQARLETYERLEKELDDVTMQAAEIENEDEAERVLFSYGYGANIPTTAKRRLKQSVHLARRVLQLEKQNTLLRRDLERHTAHSGQISEEI</sequence>
<dbReference type="PANTHER" id="PTHR18950">
    <property type="entry name" value="PROGESTERONE-INDUCED BLOCKING FACTOR 1"/>
    <property type="match status" value="1"/>
</dbReference>
<dbReference type="EMBL" id="JAYKXH010000006">
    <property type="protein sequence ID" value="KAK7166159.1"/>
    <property type="molecule type" value="Genomic_DNA"/>
</dbReference>
<keyword evidence="1" id="KW-0175">Coiled coil</keyword>
<dbReference type="GO" id="GO:0060271">
    <property type="term" value="P:cilium assembly"/>
    <property type="evidence" value="ECO:0007669"/>
    <property type="project" value="TreeGrafter"/>
</dbReference>
<name>A0AAN9HBR1_9TELE</name>
<evidence type="ECO:0008006" key="5">
    <source>
        <dbReference type="Google" id="ProtNLM"/>
    </source>
</evidence>
<reference evidence="3 4" key="1">
    <citation type="submission" date="2024-02" db="EMBL/GenBank/DDBJ databases">
        <title>Chromosome-level genome assembly of the Eurasian Minnow (Phoxinus phoxinus).</title>
        <authorList>
            <person name="Oriowo T.O."/>
            <person name="Martin S."/>
            <person name="Stange M."/>
            <person name="Chrysostomakis Y."/>
            <person name="Brown T."/>
            <person name="Winkler S."/>
            <person name="Kukowka S."/>
            <person name="Myers E.W."/>
            <person name="Bohne A."/>
        </authorList>
    </citation>
    <scope>NUCLEOTIDE SEQUENCE [LARGE SCALE GENOMIC DNA]</scope>
    <source>
        <strain evidence="3">ZFMK-TIS-60720</strain>
        <tissue evidence="3">Whole Organism</tissue>
    </source>
</reference>
<dbReference type="AlphaFoldDB" id="A0AAN9HBR1"/>
<proteinExistence type="predicted"/>